<dbReference type="Gene3D" id="3.80.10.10">
    <property type="entry name" value="Ribonuclease Inhibitor"/>
    <property type="match status" value="1"/>
</dbReference>
<dbReference type="AlphaFoldDB" id="A0A517RCH5"/>
<protein>
    <submittedName>
        <fullName evidence="1">Leucine Rich repeats (2 copies)</fullName>
    </submittedName>
</protein>
<dbReference type="SUPFAM" id="SSF52047">
    <property type="entry name" value="RNI-like"/>
    <property type="match status" value="1"/>
</dbReference>
<evidence type="ECO:0000313" key="2">
    <source>
        <dbReference type="Proteomes" id="UP000317171"/>
    </source>
</evidence>
<sequence>MKKPIKNKYVVGQEYYDVETWNASFEVKKYIYEGVVASDCSTAKCEKLLHQFRPAEYPDAESVPDELWIHYWVKDILDGPLTNLERRKAVMSQQAIDEKSKHLPVVTELDDLHVSTEITPSGSLEYCELDHRGDLEAALNRQDPICLLFKYEPTIEDLELVAQFSQNLGIYFGYNAAPKFVETLEPLSEKENLKSLCISQFPRPESTFLEMLETFSGLQVLNLFYSRISDQIGGCLIELDDLHFLDLTYTKITDWVQYDLAGLSKMDRLTLDQTRITDDFFRMEDLWPQLDSLSLKGTRLTDQGVTLLRQFTTLQDLSLDGTDITDAAIPYLTQMKNLKNLSVEKTAITIRGARELIESMENSWVRC</sequence>
<dbReference type="PANTHER" id="PTHR12904">
    <property type="match status" value="1"/>
</dbReference>
<gene>
    <name evidence="1" type="ORF">Pan241w_16540</name>
</gene>
<accession>A0A517RCH5</accession>
<dbReference type="EMBL" id="CP036269">
    <property type="protein sequence ID" value="QDT41591.1"/>
    <property type="molecule type" value="Genomic_DNA"/>
</dbReference>
<dbReference type="InterPro" id="IPR032675">
    <property type="entry name" value="LRR_dom_sf"/>
</dbReference>
<dbReference type="RefSeq" id="WP_145213433.1">
    <property type="nucleotide sequence ID" value="NZ_CP036269.1"/>
</dbReference>
<dbReference type="OrthoDB" id="272105at2"/>
<organism evidence="1 2">
    <name type="scientific">Gimesia alba</name>
    <dbReference type="NCBI Taxonomy" id="2527973"/>
    <lineage>
        <taxon>Bacteria</taxon>
        <taxon>Pseudomonadati</taxon>
        <taxon>Planctomycetota</taxon>
        <taxon>Planctomycetia</taxon>
        <taxon>Planctomycetales</taxon>
        <taxon>Planctomycetaceae</taxon>
        <taxon>Gimesia</taxon>
    </lineage>
</organism>
<dbReference type="InterPro" id="IPR051341">
    <property type="entry name" value="Zyg-11_UBL_adapter"/>
</dbReference>
<evidence type="ECO:0000313" key="1">
    <source>
        <dbReference type="EMBL" id="QDT41591.1"/>
    </source>
</evidence>
<name>A0A517RCH5_9PLAN</name>
<dbReference type="PANTHER" id="PTHR12904:SF23">
    <property type="entry name" value="PROTEIN ZER-1 HOMOLOG"/>
    <property type="match status" value="1"/>
</dbReference>
<reference evidence="1 2" key="1">
    <citation type="submission" date="2019-02" db="EMBL/GenBank/DDBJ databases">
        <title>Deep-cultivation of Planctomycetes and their phenomic and genomic characterization uncovers novel biology.</title>
        <authorList>
            <person name="Wiegand S."/>
            <person name="Jogler M."/>
            <person name="Boedeker C."/>
            <person name="Pinto D."/>
            <person name="Vollmers J."/>
            <person name="Rivas-Marin E."/>
            <person name="Kohn T."/>
            <person name="Peeters S.H."/>
            <person name="Heuer A."/>
            <person name="Rast P."/>
            <person name="Oberbeckmann S."/>
            <person name="Bunk B."/>
            <person name="Jeske O."/>
            <person name="Meyerdierks A."/>
            <person name="Storesund J.E."/>
            <person name="Kallscheuer N."/>
            <person name="Luecker S."/>
            <person name="Lage O.M."/>
            <person name="Pohl T."/>
            <person name="Merkel B.J."/>
            <person name="Hornburger P."/>
            <person name="Mueller R.-W."/>
            <person name="Bruemmer F."/>
            <person name="Labrenz M."/>
            <person name="Spormann A.M."/>
            <person name="Op den Camp H."/>
            <person name="Overmann J."/>
            <person name="Amann R."/>
            <person name="Jetten M.S.M."/>
            <person name="Mascher T."/>
            <person name="Medema M.H."/>
            <person name="Devos D.P."/>
            <person name="Kaster A.-K."/>
            <person name="Ovreas L."/>
            <person name="Rohde M."/>
            <person name="Galperin M.Y."/>
            <person name="Jogler C."/>
        </authorList>
    </citation>
    <scope>NUCLEOTIDE SEQUENCE [LARGE SCALE GENOMIC DNA]</scope>
    <source>
        <strain evidence="1 2">Pan241w</strain>
    </source>
</reference>
<proteinExistence type="predicted"/>
<dbReference type="KEGG" id="gaz:Pan241w_16540"/>
<dbReference type="Proteomes" id="UP000317171">
    <property type="component" value="Chromosome"/>
</dbReference>
<keyword evidence="2" id="KW-1185">Reference proteome</keyword>